<dbReference type="AlphaFoldDB" id="A0A6A7AJJ2"/>
<dbReference type="Proteomes" id="UP000799424">
    <property type="component" value="Unassembled WGS sequence"/>
</dbReference>
<evidence type="ECO:0000313" key="2">
    <source>
        <dbReference type="Proteomes" id="UP000799424"/>
    </source>
</evidence>
<name>A0A6A7AJJ2_9PLEO</name>
<gene>
    <name evidence="1" type="ORF">CC86DRAFT_365300</name>
</gene>
<protein>
    <submittedName>
        <fullName evidence="1">Uncharacterized protein</fullName>
    </submittedName>
</protein>
<sequence length="139" mass="16533">MTETASTSNTLFADDKRNPSYYEPLAGHKTITPAWYYIKDKYGDNEMMKYTKEHFTVGWGLTCGQFYRIRVRIAEECLRRDLDKVELKSVGAQFEIYEVMEVLGNLVNHGGRMDKFYLAYWRFRMKKEFVAKIVKWTKK</sequence>
<keyword evidence="2" id="KW-1185">Reference proteome</keyword>
<proteinExistence type="predicted"/>
<dbReference type="EMBL" id="MU006216">
    <property type="protein sequence ID" value="KAF2833386.1"/>
    <property type="molecule type" value="Genomic_DNA"/>
</dbReference>
<accession>A0A6A7AJJ2</accession>
<dbReference type="OrthoDB" id="10569346at2759"/>
<evidence type="ECO:0000313" key="1">
    <source>
        <dbReference type="EMBL" id="KAF2833386.1"/>
    </source>
</evidence>
<organism evidence="1 2">
    <name type="scientific">Ophiobolus disseminans</name>
    <dbReference type="NCBI Taxonomy" id="1469910"/>
    <lineage>
        <taxon>Eukaryota</taxon>
        <taxon>Fungi</taxon>
        <taxon>Dikarya</taxon>
        <taxon>Ascomycota</taxon>
        <taxon>Pezizomycotina</taxon>
        <taxon>Dothideomycetes</taxon>
        <taxon>Pleosporomycetidae</taxon>
        <taxon>Pleosporales</taxon>
        <taxon>Pleosporineae</taxon>
        <taxon>Phaeosphaeriaceae</taxon>
        <taxon>Ophiobolus</taxon>
    </lineage>
</organism>
<reference evidence="1" key="1">
    <citation type="journal article" date="2020" name="Stud. Mycol.">
        <title>101 Dothideomycetes genomes: a test case for predicting lifestyles and emergence of pathogens.</title>
        <authorList>
            <person name="Haridas S."/>
            <person name="Albert R."/>
            <person name="Binder M."/>
            <person name="Bloem J."/>
            <person name="Labutti K."/>
            <person name="Salamov A."/>
            <person name="Andreopoulos B."/>
            <person name="Baker S."/>
            <person name="Barry K."/>
            <person name="Bills G."/>
            <person name="Bluhm B."/>
            <person name="Cannon C."/>
            <person name="Castanera R."/>
            <person name="Culley D."/>
            <person name="Daum C."/>
            <person name="Ezra D."/>
            <person name="Gonzalez J."/>
            <person name="Henrissat B."/>
            <person name="Kuo A."/>
            <person name="Liang C."/>
            <person name="Lipzen A."/>
            <person name="Lutzoni F."/>
            <person name="Magnuson J."/>
            <person name="Mondo S."/>
            <person name="Nolan M."/>
            <person name="Ohm R."/>
            <person name="Pangilinan J."/>
            <person name="Park H.-J."/>
            <person name="Ramirez L."/>
            <person name="Alfaro M."/>
            <person name="Sun H."/>
            <person name="Tritt A."/>
            <person name="Yoshinaga Y."/>
            <person name="Zwiers L.-H."/>
            <person name="Turgeon B."/>
            <person name="Goodwin S."/>
            <person name="Spatafora J."/>
            <person name="Crous P."/>
            <person name="Grigoriev I."/>
        </authorList>
    </citation>
    <scope>NUCLEOTIDE SEQUENCE</scope>
    <source>
        <strain evidence="1">CBS 113818</strain>
    </source>
</reference>